<feature type="domain" description="AAA+ ATPase" evidence="1">
    <location>
        <begin position="45"/>
        <end position="168"/>
    </location>
</feature>
<evidence type="ECO:0000313" key="3">
    <source>
        <dbReference type="Proteomes" id="UP001341840"/>
    </source>
</evidence>
<dbReference type="InterPro" id="IPR055278">
    <property type="entry name" value="CDC48c"/>
</dbReference>
<proteinExistence type="predicted"/>
<dbReference type="InterPro" id="IPR041569">
    <property type="entry name" value="AAA_lid_3"/>
</dbReference>
<dbReference type="SMART" id="SM00382">
    <property type="entry name" value="AAA"/>
    <property type="match status" value="1"/>
</dbReference>
<organism evidence="2 3">
    <name type="scientific">Stylosanthes scabra</name>
    <dbReference type="NCBI Taxonomy" id="79078"/>
    <lineage>
        <taxon>Eukaryota</taxon>
        <taxon>Viridiplantae</taxon>
        <taxon>Streptophyta</taxon>
        <taxon>Embryophyta</taxon>
        <taxon>Tracheophyta</taxon>
        <taxon>Spermatophyta</taxon>
        <taxon>Magnoliopsida</taxon>
        <taxon>eudicotyledons</taxon>
        <taxon>Gunneridae</taxon>
        <taxon>Pentapetalae</taxon>
        <taxon>rosids</taxon>
        <taxon>fabids</taxon>
        <taxon>Fabales</taxon>
        <taxon>Fabaceae</taxon>
        <taxon>Papilionoideae</taxon>
        <taxon>50 kb inversion clade</taxon>
        <taxon>dalbergioids sensu lato</taxon>
        <taxon>Dalbergieae</taxon>
        <taxon>Pterocarpus clade</taxon>
        <taxon>Stylosanthes</taxon>
    </lineage>
</organism>
<dbReference type="Pfam" id="PF17862">
    <property type="entry name" value="AAA_lid_3"/>
    <property type="match status" value="1"/>
</dbReference>
<dbReference type="SUPFAM" id="SSF52540">
    <property type="entry name" value="P-loop containing nucleoside triphosphate hydrolases"/>
    <property type="match status" value="2"/>
</dbReference>
<gene>
    <name evidence="2" type="ORF">PIB30_032110</name>
</gene>
<name>A0ABU6UAV7_9FABA</name>
<dbReference type="Gene3D" id="1.10.8.60">
    <property type="match status" value="1"/>
</dbReference>
<dbReference type="Pfam" id="PF00004">
    <property type="entry name" value="AAA"/>
    <property type="match status" value="2"/>
</dbReference>
<dbReference type="PANTHER" id="PTHR48470:SF1">
    <property type="entry name" value="CELL DIVISION CONTROL PROTEIN 48 C ISOFORM 1"/>
    <property type="match status" value="1"/>
</dbReference>
<comment type="caution">
    <text evidence="2">The sequence shown here is derived from an EMBL/GenBank/DDBJ whole genome shotgun (WGS) entry which is preliminary data.</text>
</comment>
<reference evidence="2 3" key="1">
    <citation type="journal article" date="2023" name="Plants (Basel)">
        <title>Bridging the Gap: Combining Genomics and Transcriptomics Approaches to Understand Stylosanthes scabra, an Orphan Legume from the Brazilian Caatinga.</title>
        <authorList>
            <person name="Ferreira-Neto J.R.C."/>
            <person name="da Silva M.D."/>
            <person name="Binneck E."/>
            <person name="de Melo N.F."/>
            <person name="da Silva R.H."/>
            <person name="de Melo A.L.T.M."/>
            <person name="Pandolfi V."/>
            <person name="Bustamante F.O."/>
            <person name="Brasileiro-Vidal A.C."/>
            <person name="Benko-Iseppon A.M."/>
        </authorList>
    </citation>
    <scope>NUCLEOTIDE SEQUENCE [LARGE SCALE GENOMIC DNA]</scope>
    <source>
        <tissue evidence="2">Leaves</tissue>
    </source>
</reference>
<accession>A0ABU6UAV7</accession>
<dbReference type="InterPro" id="IPR027417">
    <property type="entry name" value="P-loop_NTPase"/>
</dbReference>
<evidence type="ECO:0000313" key="2">
    <source>
        <dbReference type="EMBL" id="MED6158355.1"/>
    </source>
</evidence>
<protein>
    <recommendedName>
        <fullName evidence="1">AAA+ ATPase domain-containing protein</fullName>
    </recommendedName>
</protein>
<dbReference type="InterPro" id="IPR003593">
    <property type="entry name" value="AAA+_ATPase"/>
</dbReference>
<dbReference type="Gene3D" id="3.40.50.300">
    <property type="entry name" value="P-loop containing nucleotide triphosphate hydrolases"/>
    <property type="match status" value="2"/>
</dbReference>
<sequence>MKESNNNANDVQVQVRFSDLGGIMDLLEELAPASRQFLRKQGLPPVTRILLRGPPGCGKTTLARAIANETGFPFYQISAIEFVSGVSGPHEENIRELFAKASSTAPSIVFIDDFDVIDSERIVKQLRISMDHHSNLLLIRATNKLNFLDPALRSSGLFEKEFALGIPDEKAREEILTVHAKKLEGSVDFKEIAKCTAGYVGSDLVRVVGEAGRLLMRRIICKRKRELAPDHPLYLEDQWKKPWLPNDVDKLGCTMSDFQEAVKKVQPSLVREGFFSSVPNVKLEDIGGLDHLKEMFRFCIIEVIKHPELFEQTGVGILVYGPPCGKTLIAKAVVNAAGANFIHIKVDVLTTTHSAKGGSAGSRVLSTVKH</sequence>
<dbReference type="InterPro" id="IPR003959">
    <property type="entry name" value="ATPase_AAA_core"/>
</dbReference>
<dbReference type="Proteomes" id="UP001341840">
    <property type="component" value="Unassembled WGS sequence"/>
</dbReference>
<evidence type="ECO:0000259" key="1">
    <source>
        <dbReference type="SMART" id="SM00382"/>
    </source>
</evidence>
<dbReference type="EMBL" id="JASCZI010120969">
    <property type="protein sequence ID" value="MED6158355.1"/>
    <property type="molecule type" value="Genomic_DNA"/>
</dbReference>
<keyword evidence="3" id="KW-1185">Reference proteome</keyword>
<dbReference type="PANTHER" id="PTHR48470">
    <property type="entry name" value="CELL DIVISION CONTROL PROTEIN 48 C ISOFORM 1"/>
    <property type="match status" value="1"/>
</dbReference>